<dbReference type="AlphaFoldDB" id="A0A365P3R7"/>
<feature type="transmembrane region" description="Helical" evidence="7">
    <location>
        <begin position="12"/>
        <end position="32"/>
    </location>
</feature>
<evidence type="ECO:0000256" key="4">
    <source>
        <dbReference type="ARBA" id="ARBA00022692"/>
    </source>
</evidence>
<name>A0A365P3R7_9FLAO</name>
<dbReference type="EMBL" id="QLST01000003">
    <property type="protein sequence ID" value="RBA29178.1"/>
    <property type="molecule type" value="Genomic_DNA"/>
</dbReference>
<protein>
    <recommendedName>
        <fullName evidence="10">DoxX family protein</fullName>
    </recommendedName>
</protein>
<keyword evidence="3" id="KW-1003">Cell membrane</keyword>
<dbReference type="Proteomes" id="UP000253319">
    <property type="component" value="Unassembled WGS sequence"/>
</dbReference>
<evidence type="ECO:0000256" key="7">
    <source>
        <dbReference type="SAM" id="Phobius"/>
    </source>
</evidence>
<comment type="similarity">
    <text evidence="2">Belongs to the DoxX family.</text>
</comment>
<feature type="transmembrane region" description="Helical" evidence="7">
    <location>
        <begin position="57"/>
        <end position="76"/>
    </location>
</feature>
<keyword evidence="5 7" id="KW-1133">Transmembrane helix</keyword>
<keyword evidence="4 7" id="KW-0812">Transmembrane</keyword>
<dbReference type="GO" id="GO:0005886">
    <property type="term" value="C:plasma membrane"/>
    <property type="evidence" value="ECO:0007669"/>
    <property type="project" value="UniProtKB-SubCell"/>
</dbReference>
<evidence type="ECO:0000313" key="8">
    <source>
        <dbReference type="EMBL" id="RBA29178.1"/>
    </source>
</evidence>
<evidence type="ECO:0000256" key="2">
    <source>
        <dbReference type="ARBA" id="ARBA00006679"/>
    </source>
</evidence>
<evidence type="ECO:0000313" key="9">
    <source>
        <dbReference type="Proteomes" id="UP000253319"/>
    </source>
</evidence>
<dbReference type="RefSeq" id="WP_113988146.1">
    <property type="nucleotide sequence ID" value="NZ_QLST01000003.1"/>
</dbReference>
<evidence type="ECO:0000256" key="3">
    <source>
        <dbReference type="ARBA" id="ARBA00022475"/>
    </source>
</evidence>
<keyword evidence="9" id="KW-1185">Reference proteome</keyword>
<comment type="subcellular location">
    <subcellularLocation>
        <location evidence="1">Cell membrane</location>
        <topology evidence="1">Multi-pass membrane protein</topology>
    </subcellularLocation>
</comment>
<dbReference type="Pfam" id="PF07681">
    <property type="entry name" value="DoxX"/>
    <property type="match status" value="1"/>
</dbReference>
<feature type="transmembrane region" description="Helical" evidence="7">
    <location>
        <begin position="108"/>
        <end position="125"/>
    </location>
</feature>
<keyword evidence="6 7" id="KW-0472">Membrane</keyword>
<accession>A0A365P3R7</accession>
<evidence type="ECO:0000256" key="6">
    <source>
        <dbReference type="ARBA" id="ARBA00023136"/>
    </source>
</evidence>
<organism evidence="8 9">
    <name type="scientific">Flavobacterium tibetense</name>
    <dbReference type="NCBI Taxonomy" id="2233533"/>
    <lineage>
        <taxon>Bacteria</taxon>
        <taxon>Pseudomonadati</taxon>
        <taxon>Bacteroidota</taxon>
        <taxon>Flavobacteriia</taxon>
        <taxon>Flavobacteriales</taxon>
        <taxon>Flavobacteriaceae</taxon>
        <taxon>Flavobacterium</taxon>
    </lineage>
</organism>
<reference evidence="8 9" key="1">
    <citation type="submission" date="2018-06" db="EMBL/GenBank/DDBJ databases">
        <title>Flavobacterium tibetense sp. nov., isolated from a wetland YonghuCo on Tibetan Plateau.</title>
        <authorList>
            <person name="Xing P."/>
            <person name="Phurbu D."/>
            <person name="Lu H."/>
        </authorList>
    </citation>
    <scope>NUCLEOTIDE SEQUENCE [LARGE SCALE GENOMIC DNA]</scope>
    <source>
        <strain evidence="8 9">YH5</strain>
    </source>
</reference>
<dbReference type="PANTHER" id="PTHR33452">
    <property type="entry name" value="OXIDOREDUCTASE CATD-RELATED"/>
    <property type="match status" value="1"/>
</dbReference>
<evidence type="ECO:0000256" key="5">
    <source>
        <dbReference type="ARBA" id="ARBA00022989"/>
    </source>
</evidence>
<dbReference type="InterPro" id="IPR032808">
    <property type="entry name" value="DoxX"/>
</dbReference>
<feature type="transmembrane region" description="Helical" evidence="7">
    <location>
        <begin position="83"/>
        <end position="102"/>
    </location>
</feature>
<dbReference type="InterPro" id="IPR051907">
    <property type="entry name" value="DoxX-like_oxidoreductase"/>
</dbReference>
<dbReference type="OrthoDB" id="7425328at2"/>
<gene>
    <name evidence="8" type="ORF">DPN68_03170</name>
</gene>
<evidence type="ECO:0000256" key="1">
    <source>
        <dbReference type="ARBA" id="ARBA00004651"/>
    </source>
</evidence>
<proteinExistence type="inferred from homology"/>
<comment type="caution">
    <text evidence="8">The sequence shown here is derived from an EMBL/GenBank/DDBJ whole genome shotgun (WGS) entry which is preliminary data.</text>
</comment>
<evidence type="ECO:0008006" key="10">
    <source>
        <dbReference type="Google" id="ProtNLM"/>
    </source>
</evidence>
<dbReference type="PANTHER" id="PTHR33452:SF1">
    <property type="entry name" value="INNER MEMBRANE PROTEIN YPHA-RELATED"/>
    <property type="match status" value="1"/>
</dbReference>
<sequence length="135" mass="14645">MNTKISVNGFSVLILRILLSGIFIVAGASHLLHPDKVANRINNAVLKNTATFFGDPYTLGIITGSVLLLFGTALLLGIYTRIAAIVLFGVLIPITITVQMGNGILHGPLWKNIALFGGLLFFIFNNPKEYSIYNK</sequence>